<dbReference type="RefSeq" id="WP_344806515.1">
    <property type="nucleotide sequence ID" value="NZ_BAABBO010000010.1"/>
</dbReference>
<keyword evidence="4" id="KW-0812">Transmembrane</keyword>
<dbReference type="InterPro" id="IPR000160">
    <property type="entry name" value="GGDEF_dom"/>
</dbReference>
<evidence type="ECO:0000256" key="4">
    <source>
        <dbReference type="SAM" id="Phobius"/>
    </source>
</evidence>
<evidence type="ECO:0000259" key="5">
    <source>
        <dbReference type="PROSITE" id="PS50887"/>
    </source>
</evidence>
<dbReference type="SUPFAM" id="SSF55073">
    <property type="entry name" value="Nucleotide cyclase"/>
    <property type="match status" value="1"/>
</dbReference>
<dbReference type="EMBL" id="BAABBO010000010">
    <property type="protein sequence ID" value="GAA3964818.1"/>
    <property type="molecule type" value="Genomic_DNA"/>
</dbReference>
<feature type="transmembrane region" description="Helical" evidence="4">
    <location>
        <begin position="207"/>
        <end position="229"/>
    </location>
</feature>
<dbReference type="InterPro" id="IPR011622">
    <property type="entry name" value="7TMR_DISM_rcpt_extracell_dom2"/>
</dbReference>
<dbReference type="InterPro" id="IPR043128">
    <property type="entry name" value="Rev_trsase/Diguanyl_cyclase"/>
</dbReference>
<accession>A0ABP7PFV2</accession>
<feature type="transmembrane region" description="Helical" evidence="4">
    <location>
        <begin position="391"/>
        <end position="409"/>
    </location>
</feature>
<dbReference type="Pfam" id="PF07696">
    <property type="entry name" value="7TMR-DISMED2"/>
    <property type="match status" value="1"/>
</dbReference>
<dbReference type="NCBIfam" id="TIGR00254">
    <property type="entry name" value="GGDEF"/>
    <property type="match status" value="1"/>
</dbReference>
<comment type="caution">
    <text evidence="6">The sequence shown here is derived from an EMBL/GenBank/DDBJ whole genome shotgun (WGS) entry which is preliminary data.</text>
</comment>
<dbReference type="Gene3D" id="2.60.40.2380">
    <property type="match status" value="1"/>
</dbReference>
<evidence type="ECO:0000256" key="2">
    <source>
        <dbReference type="ARBA" id="ARBA00034247"/>
    </source>
</evidence>
<dbReference type="Pfam" id="PF00990">
    <property type="entry name" value="GGDEF"/>
    <property type="match status" value="1"/>
</dbReference>
<dbReference type="PANTHER" id="PTHR45138:SF9">
    <property type="entry name" value="DIGUANYLATE CYCLASE DGCM-RELATED"/>
    <property type="match status" value="1"/>
</dbReference>
<dbReference type="SMART" id="SM00267">
    <property type="entry name" value="GGDEF"/>
    <property type="match status" value="1"/>
</dbReference>
<dbReference type="PROSITE" id="PS50887">
    <property type="entry name" value="GGDEF"/>
    <property type="match status" value="1"/>
</dbReference>
<dbReference type="CDD" id="cd01949">
    <property type="entry name" value="GGDEF"/>
    <property type="match status" value="1"/>
</dbReference>
<protein>
    <recommendedName>
        <fullName evidence="1">diguanylate cyclase</fullName>
        <ecNumber evidence="1">2.7.7.65</ecNumber>
    </recommendedName>
</protein>
<feature type="transmembrane region" description="Helical" evidence="4">
    <location>
        <begin position="267"/>
        <end position="292"/>
    </location>
</feature>
<dbReference type="Pfam" id="PF07695">
    <property type="entry name" value="7TMR-DISM_7TM"/>
    <property type="match status" value="1"/>
</dbReference>
<feature type="transmembrane region" description="Helical" evidence="4">
    <location>
        <begin position="330"/>
        <end position="350"/>
    </location>
</feature>
<evidence type="ECO:0000256" key="1">
    <source>
        <dbReference type="ARBA" id="ARBA00012528"/>
    </source>
</evidence>
<organism evidence="6 7">
    <name type="scientific">Allohahella marinimesophila</name>
    <dbReference type="NCBI Taxonomy" id="1054972"/>
    <lineage>
        <taxon>Bacteria</taxon>
        <taxon>Pseudomonadati</taxon>
        <taxon>Pseudomonadota</taxon>
        <taxon>Gammaproteobacteria</taxon>
        <taxon>Oceanospirillales</taxon>
        <taxon>Hahellaceae</taxon>
        <taxon>Allohahella</taxon>
    </lineage>
</organism>
<sequence>MVKLNRSVAQLAVSESRALGLGVFPACCAVLLGLVLWSAPGHAQAADFVFSPAMTQHSLSSSTEVLVDSSKALDFSQVQQQPESRWSPVLSETPSFGFTGDTYWARFTISNPTSEPQQLLLEVGYALLDTVKLYQPQGDGEVLVQEAGDGIPYRDRIMDHRDLLFPLALPAAASQQFYLEIESTSAMQFPLQLWQVIEFYEDDQYHIFWHGLYYGIVFVMVLYNLFLYARIRDRVYLYYVLYISSFSVVQLTLSGFAYQLLWPGAVAWNSAAVVVVGSSVVLFACVFVQRALKLGEGFPLLKRYLDVIASLATVCLVFGLFAPYGLMIKFATALIIVTCASILLISYYVWLQSKRRYAALFVLAWTMFLFGVLCLSLNKFGLLPRNFITEYAAQFGSALEIIILSYALAERLYDAHRQSYQAELKARTANETLLEEQQRHSMLLGVTVRERTEALEQALKQVKSLNVELRELSTTDTLTGLKNRRHMDDVLQREFLRASRNKSELSLIMFDIDHFKQINDSAGHLAGDQCLQALASAIMPLLRRPPDEICRYGGEEFLIILPETSCEGATTVAEKIRQTVGALSIQTDAGPQSLTISLGVSCFRQGKTSIVSEMLQQADDALYQAKAGGRDQTRVAEGSV</sequence>
<name>A0ABP7PFV2_9GAMM</name>
<comment type="catalytic activity">
    <reaction evidence="2">
        <text>2 GTP = 3',3'-c-di-GMP + 2 diphosphate</text>
        <dbReference type="Rhea" id="RHEA:24898"/>
        <dbReference type="ChEBI" id="CHEBI:33019"/>
        <dbReference type="ChEBI" id="CHEBI:37565"/>
        <dbReference type="ChEBI" id="CHEBI:58805"/>
        <dbReference type="EC" id="2.7.7.65"/>
    </reaction>
</comment>
<dbReference type="Proteomes" id="UP001501337">
    <property type="component" value="Unassembled WGS sequence"/>
</dbReference>
<feature type="transmembrane region" description="Helical" evidence="4">
    <location>
        <begin position="236"/>
        <end position="261"/>
    </location>
</feature>
<keyword evidence="7" id="KW-1185">Reference proteome</keyword>
<feature type="transmembrane region" description="Helical" evidence="4">
    <location>
        <begin position="304"/>
        <end position="324"/>
    </location>
</feature>
<keyword evidence="4" id="KW-0472">Membrane</keyword>
<gene>
    <name evidence="6" type="ORF">GCM10022278_23280</name>
</gene>
<feature type="coiled-coil region" evidence="3">
    <location>
        <begin position="448"/>
        <end position="475"/>
    </location>
</feature>
<evidence type="ECO:0000313" key="6">
    <source>
        <dbReference type="EMBL" id="GAA3964818.1"/>
    </source>
</evidence>
<reference evidence="7" key="1">
    <citation type="journal article" date="2019" name="Int. J. Syst. Evol. Microbiol.">
        <title>The Global Catalogue of Microorganisms (GCM) 10K type strain sequencing project: providing services to taxonomists for standard genome sequencing and annotation.</title>
        <authorList>
            <consortium name="The Broad Institute Genomics Platform"/>
            <consortium name="The Broad Institute Genome Sequencing Center for Infectious Disease"/>
            <person name="Wu L."/>
            <person name="Ma J."/>
        </authorList>
    </citation>
    <scope>NUCLEOTIDE SEQUENCE [LARGE SCALE GENOMIC DNA]</scope>
    <source>
        <strain evidence="7">JCM 17555</strain>
    </source>
</reference>
<dbReference type="InterPro" id="IPR029787">
    <property type="entry name" value="Nucleotide_cyclase"/>
</dbReference>
<proteinExistence type="predicted"/>
<dbReference type="InterPro" id="IPR050469">
    <property type="entry name" value="Diguanylate_Cyclase"/>
</dbReference>
<feature type="transmembrane region" description="Helical" evidence="4">
    <location>
        <begin position="357"/>
        <end position="379"/>
    </location>
</feature>
<evidence type="ECO:0000313" key="7">
    <source>
        <dbReference type="Proteomes" id="UP001501337"/>
    </source>
</evidence>
<dbReference type="PANTHER" id="PTHR45138">
    <property type="entry name" value="REGULATORY COMPONENTS OF SENSORY TRANSDUCTION SYSTEM"/>
    <property type="match status" value="1"/>
</dbReference>
<evidence type="ECO:0000256" key="3">
    <source>
        <dbReference type="SAM" id="Coils"/>
    </source>
</evidence>
<keyword evidence="3" id="KW-0175">Coiled coil</keyword>
<dbReference type="InterPro" id="IPR011623">
    <property type="entry name" value="7TMR_DISM_rcpt_extracell_dom1"/>
</dbReference>
<feature type="domain" description="GGDEF" evidence="5">
    <location>
        <begin position="503"/>
        <end position="638"/>
    </location>
</feature>
<keyword evidence="4" id="KW-1133">Transmembrane helix</keyword>
<dbReference type="EC" id="2.7.7.65" evidence="1"/>
<dbReference type="Gene3D" id="3.30.70.270">
    <property type="match status" value="1"/>
</dbReference>